<dbReference type="Pfam" id="PF00561">
    <property type="entry name" value="Abhydrolase_1"/>
    <property type="match status" value="1"/>
</dbReference>
<comment type="similarity">
    <text evidence="1">Belongs to the peptidase S33 family.</text>
</comment>
<feature type="signal peptide" evidence="5">
    <location>
        <begin position="1"/>
        <end position="21"/>
    </location>
</feature>
<evidence type="ECO:0000256" key="5">
    <source>
        <dbReference type="SAM" id="SignalP"/>
    </source>
</evidence>
<comment type="caution">
    <text evidence="7">The sequence shown here is derived from an EMBL/GenBank/DDBJ whole genome shotgun (WGS) entry which is preliminary data.</text>
</comment>
<dbReference type="InterPro" id="IPR051601">
    <property type="entry name" value="Serine_prot/Carboxylest_S33"/>
</dbReference>
<dbReference type="Proteomes" id="UP000637578">
    <property type="component" value="Unassembled WGS sequence"/>
</dbReference>
<evidence type="ECO:0000313" key="7">
    <source>
        <dbReference type="EMBL" id="GGM64628.1"/>
    </source>
</evidence>
<dbReference type="GO" id="GO:0016787">
    <property type="term" value="F:hydrolase activity"/>
    <property type="evidence" value="ECO:0007669"/>
    <property type="project" value="UniProtKB-KW"/>
</dbReference>
<dbReference type="InterPro" id="IPR000073">
    <property type="entry name" value="AB_hydrolase_1"/>
</dbReference>
<sequence length="528" mass="56365">MTRALAALGAAALLLVPAACTSSGPTDPGPPQPHAESRGPAGSVPAGLDGFYGQALTWEDCKGYATTAEDRVAFARQGLECARLRVPLNYDAPQGRSITLGLLRRPAGDQPNRIGALVLNPGGPGASGMSAAANLAHTVSGSELGKRFDFVGFDPRGVGASEPQVRCLTDQERDEERLDLDVDNSPEGVARTEAEEQDYARKCAERTGREMLSHVGTRDVANDLDVLRSALGDEKLSYLGYSYGTRIGTAYAEAFPENVRALVLDGALAPEQDPVAELVAQGAGFQRAFDAFAAWCAKQQQCALGSDPARAVPIFRKLVDPLVDKPADAGDGRKLSYNDATTGVIQALYAESLWQTLNRGLAELALGRGMTLMKLADTYYGRGSDGHYSTITDAFTAVRCVDDARLTDKAKRLEADRRYREAAPFLDDGRGPSSALDTCAFWPVPPTRDQRVPDPGQLPTTLVISTTGDPATPYQAGVDLARALGARLLTYEGEQHTVFLQGVSCVDQATIRYLTDLEPPTGDTTCRR</sequence>
<organism evidence="7 8">
    <name type="scientific">Longimycelium tulufanense</name>
    <dbReference type="NCBI Taxonomy" id="907463"/>
    <lineage>
        <taxon>Bacteria</taxon>
        <taxon>Bacillati</taxon>
        <taxon>Actinomycetota</taxon>
        <taxon>Actinomycetes</taxon>
        <taxon>Pseudonocardiales</taxon>
        <taxon>Pseudonocardiaceae</taxon>
        <taxon>Longimycelium</taxon>
    </lineage>
</organism>
<protein>
    <submittedName>
        <fullName evidence="7">Alpha/beta hydrolase</fullName>
    </submittedName>
</protein>
<dbReference type="SUPFAM" id="SSF53474">
    <property type="entry name" value="alpha/beta-Hydrolases"/>
    <property type="match status" value="1"/>
</dbReference>
<proteinExistence type="inferred from homology"/>
<name>A0A8J3CGN3_9PSEU</name>
<reference evidence="7" key="1">
    <citation type="journal article" date="2014" name="Int. J. Syst. Evol. Microbiol.">
        <title>Complete genome sequence of Corynebacterium casei LMG S-19264T (=DSM 44701T), isolated from a smear-ripened cheese.</title>
        <authorList>
            <consortium name="US DOE Joint Genome Institute (JGI-PGF)"/>
            <person name="Walter F."/>
            <person name="Albersmeier A."/>
            <person name="Kalinowski J."/>
            <person name="Ruckert C."/>
        </authorList>
    </citation>
    <scope>NUCLEOTIDE SEQUENCE</scope>
    <source>
        <strain evidence="7">CGMCC 4.5737</strain>
    </source>
</reference>
<keyword evidence="2 5" id="KW-0732">Signal</keyword>
<evidence type="ECO:0000256" key="2">
    <source>
        <dbReference type="ARBA" id="ARBA00022729"/>
    </source>
</evidence>
<dbReference type="InterPro" id="IPR029058">
    <property type="entry name" value="AB_hydrolase_fold"/>
</dbReference>
<dbReference type="EMBL" id="BMMK01000018">
    <property type="protein sequence ID" value="GGM64628.1"/>
    <property type="molecule type" value="Genomic_DNA"/>
</dbReference>
<feature type="chain" id="PRO_5039060254" evidence="5">
    <location>
        <begin position="22"/>
        <end position="528"/>
    </location>
</feature>
<evidence type="ECO:0000256" key="3">
    <source>
        <dbReference type="ARBA" id="ARBA00022801"/>
    </source>
</evidence>
<dbReference type="Gene3D" id="3.40.50.1820">
    <property type="entry name" value="alpha/beta hydrolase"/>
    <property type="match status" value="1"/>
</dbReference>
<dbReference type="PANTHER" id="PTHR43248">
    <property type="entry name" value="2-SUCCINYL-6-HYDROXY-2,4-CYCLOHEXADIENE-1-CARBOXYLATE SYNTHASE"/>
    <property type="match status" value="1"/>
</dbReference>
<evidence type="ECO:0000256" key="4">
    <source>
        <dbReference type="SAM" id="MobiDB-lite"/>
    </source>
</evidence>
<evidence type="ECO:0000259" key="6">
    <source>
        <dbReference type="Pfam" id="PF00561"/>
    </source>
</evidence>
<keyword evidence="3 7" id="KW-0378">Hydrolase</keyword>
<feature type="domain" description="AB hydrolase-1" evidence="6">
    <location>
        <begin position="116"/>
        <end position="502"/>
    </location>
</feature>
<dbReference type="PANTHER" id="PTHR43248:SF29">
    <property type="entry name" value="TRIPEPTIDYL AMINOPEPTIDASE"/>
    <property type="match status" value="1"/>
</dbReference>
<evidence type="ECO:0000256" key="1">
    <source>
        <dbReference type="ARBA" id="ARBA00010088"/>
    </source>
</evidence>
<gene>
    <name evidence="7" type="ORF">GCM10012275_39060</name>
</gene>
<reference evidence="7" key="2">
    <citation type="submission" date="2020-09" db="EMBL/GenBank/DDBJ databases">
        <authorList>
            <person name="Sun Q."/>
            <person name="Zhou Y."/>
        </authorList>
    </citation>
    <scope>NUCLEOTIDE SEQUENCE</scope>
    <source>
        <strain evidence="7">CGMCC 4.5737</strain>
    </source>
</reference>
<feature type="region of interest" description="Disordered" evidence="4">
    <location>
        <begin position="21"/>
        <end position="44"/>
    </location>
</feature>
<dbReference type="AlphaFoldDB" id="A0A8J3CGN3"/>
<evidence type="ECO:0000313" key="8">
    <source>
        <dbReference type="Proteomes" id="UP000637578"/>
    </source>
</evidence>
<keyword evidence="8" id="KW-1185">Reference proteome</keyword>
<accession>A0A8J3CGN3</accession>